<feature type="region of interest" description="Disordered" evidence="1">
    <location>
        <begin position="402"/>
        <end position="439"/>
    </location>
</feature>
<keyword evidence="3" id="KW-1185">Reference proteome</keyword>
<dbReference type="SUPFAM" id="SSF54768">
    <property type="entry name" value="dsRNA-binding domain-like"/>
    <property type="match status" value="1"/>
</dbReference>
<feature type="compositionally biased region" description="Polar residues" evidence="1">
    <location>
        <begin position="11"/>
        <end position="21"/>
    </location>
</feature>
<feature type="compositionally biased region" description="Basic residues" evidence="1">
    <location>
        <begin position="427"/>
        <end position="436"/>
    </location>
</feature>
<feature type="region of interest" description="Disordered" evidence="1">
    <location>
        <begin position="595"/>
        <end position="650"/>
    </location>
</feature>
<proteinExistence type="predicted"/>
<sequence>MRSGNDGVKNEFSTGVQNSNIPAPFPNAGNSLHPFASQPLPPSAGTNGLAAPNHYPTMMSYNNTPALQAMHYSNRTSAPPFPPPPTVGFSHWTGGPVTSSPAIQFGQPSFPNRPVLSGGMAGFGSQFPMPAQSATSVASLQNHGGMGTRMVPPASQTVPREPQVKQEVESALKFSDDTSKQKDSVDDVMSAAAAAAIKREHDSRFGDVDLQSIDPHLVIFCFGVLGIVAHLMPTFSYVRTAAGNWVAYLTYWGTTVFKDGEFEDKFIAKAESCRAALEGLKDKYASWTLPELPGPDVPLGSWIWTALLQEYCDQHNLGRPVYTKYSHDDGFRYAVDVGNTSYFGANKSYKVATEAIHACAHVALYSLLISGPEVLLTLVQTTTTAVRKRNAARNRALAGDPGILTKGIPRGTNTTKPVLLAPAPPKTTRRGKKKNKGSGVNANLLLIPTETIRIKPTVAQSSDSNDKKISSRDLDLKTKQYTNPCERVEKPPEYQVDSLPGQEQNTLFSAAASFPNNPFLVRVGHIGRTKYIAGLEQSAKEKCAEQVAAYLINMVKEDEEWGDPSEKQEANIRQWENRAATAAATTDLLGLGLGLGKGEGEGGREAAGTDVDDGTGTGEMAGAGGPGVDSNAGQRNVSLPDATFLGDKPVEVKNEYDENIMRGDNARGRVF</sequence>
<feature type="region of interest" description="Disordered" evidence="1">
    <location>
        <begin position="1"/>
        <end position="47"/>
    </location>
</feature>
<evidence type="ECO:0000256" key="1">
    <source>
        <dbReference type="SAM" id="MobiDB-lite"/>
    </source>
</evidence>
<evidence type="ECO:0000313" key="3">
    <source>
        <dbReference type="Proteomes" id="UP000223968"/>
    </source>
</evidence>
<feature type="compositionally biased region" description="Gly residues" evidence="1">
    <location>
        <begin position="615"/>
        <end position="627"/>
    </location>
</feature>
<organism evidence="2 3">
    <name type="scientific">Helicocarpus griseus UAMH5409</name>
    <dbReference type="NCBI Taxonomy" id="1447875"/>
    <lineage>
        <taxon>Eukaryota</taxon>
        <taxon>Fungi</taxon>
        <taxon>Dikarya</taxon>
        <taxon>Ascomycota</taxon>
        <taxon>Pezizomycotina</taxon>
        <taxon>Eurotiomycetes</taxon>
        <taxon>Eurotiomycetidae</taxon>
        <taxon>Onygenales</taxon>
        <taxon>Ajellomycetaceae</taxon>
        <taxon>Helicocarpus</taxon>
    </lineage>
</organism>
<name>A0A2B7X0J4_9EURO</name>
<protein>
    <submittedName>
        <fullName evidence="2">Uncharacterized protein</fullName>
    </submittedName>
</protein>
<accession>A0A2B7X0J4</accession>
<dbReference type="OrthoDB" id="4180887at2759"/>
<gene>
    <name evidence="2" type="ORF">AJ79_07677</name>
</gene>
<dbReference type="Proteomes" id="UP000223968">
    <property type="component" value="Unassembled WGS sequence"/>
</dbReference>
<dbReference type="CDD" id="cd00048">
    <property type="entry name" value="DSRM_SF"/>
    <property type="match status" value="1"/>
</dbReference>
<reference evidence="2 3" key="1">
    <citation type="submission" date="2017-10" db="EMBL/GenBank/DDBJ databases">
        <title>Comparative genomics in systemic dimorphic fungi from Ajellomycetaceae.</title>
        <authorList>
            <person name="Munoz J.F."/>
            <person name="Mcewen J.G."/>
            <person name="Clay O.K."/>
            <person name="Cuomo C.A."/>
        </authorList>
    </citation>
    <scope>NUCLEOTIDE SEQUENCE [LARGE SCALE GENOMIC DNA]</scope>
    <source>
        <strain evidence="2 3">UAMH5409</strain>
    </source>
</reference>
<evidence type="ECO:0000313" key="2">
    <source>
        <dbReference type="EMBL" id="PGH02337.1"/>
    </source>
</evidence>
<comment type="caution">
    <text evidence="2">The sequence shown here is derived from an EMBL/GenBank/DDBJ whole genome shotgun (WGS) entry which is preliminary data.</text>
</comment>
<dbReference type="Gene3D" id="3.30.160.20">
    <property type="match status" value="1"/>
</dbReference>
<dbReference type="AlphaFoldDB" id="A0A2B7X0J4"/>
<dbReference type="EMBL" id="PDNB01000160">
    <property type="protein sequence ID" value="PGH02337.1"/>
    <property type="molecule type" value="Genomic_DNA"/>
</dbReference>